<reference evidence="2" key="1">
    <citation type="journal article" date="2019" name="Int. J. Syst. Evol. Microbiol.">
        <title>The Global Catalogue of Microorganisms (GCM) 10K type strain sequencing project: providing services to taxonomists for standard genome sequencing and annotation.</title>
        <authorList>
            <consortium name="The Broad Institute Genomics Platform"/>
            <consortium name="The Broad Institute Genome Sequencing Center for Infectious Disease"/>
            <person name="Wu L."/>
            <person name="Ma J."/>
        </authorList>
    </citation>
    <scope>NUCLEOTIDE SEQUENCE [LARGE SCALE GENOMIC DNA]</scope>
    <source>
        <strain evidence="2">KACC 12633</strain>
    </source>
</reference>
<gene>
    <name evidence="1" type="ORF">ACFPP9_24875</name>
</gene>
<evidence type="ECO:0000313" key="2">
    <source>
        <dbReference type="Proteomes" id="UP001596150"/>
    </source>
</evidence>
<name>A0ABW0Q2B0_9HYPH</name>
<dbReference type="RefSeq" id="WP_266346312.1">
    <property type="nucleotide sequence ID" value="NZ_JAPKNH010000015.1"/>
</dbReference>
<proteinExistence type="predicted"/>
<dbReference type="Proteomes" id="UP001596150">
    <property type="component" value="Unassembled WGS sequence"/>
</dbReference>
<organism evidence="1 2">
    <name type="scientific">Kaistia terrae</name>
    <dbReference type="NCBI Taxonomy" id="537017"/>
    <lineage>
        <taxon>Bacteria</taxon>
        <taxon>Pseudomonadati</taxon>
        <taxon>Pseudomonadota</taxon>
        <taxon>Alphaproteobacteria</taxon>
        <taxon>Hyphomicrobiales</taxon>
        <taxon>Kaistiaceae</taxon>
        <taxon>Kaistia</taxon>
    </lineage>
</organism>
<dbReference type="EMBL" id="JBHSML010000031">
    <property type="protein sequence ID" value="MFC5519021.1"/>
    <property type="molecule type" value="Genomic_DNA"/>
</dbReference>
<evidence type="ECO:0000313" key="1">
    <source>
        <dbReference type="EMBL" id="MFC5519021.1"/>
    </source>
</evidence>
<keyword evidence="2" id="KW-1185">Reference proteome</keyword>
<accession>A0ABW0Q2B0</accession>
<sequence length="99" mass="11126">MTHHVIHAYRRQQLELWIERAIALLDELDGDTDLEAGADHERDETEIISDLTGLAQRQFVGTGAEHLSVRRSYSVAGKVDLGVDPKKLRSSILLETNSF</sequence>
<comment type="caution">
    <text evidence="1">The sequence shown here is derived from an EMBL/GenBank/DDBJ whole genome shotgun (WGS) entry which is preliminary data.</text>
</comment>
<protein>
    <submittedName>
        <fullName evidence="1">Uncharacterized protein</fullName>
    </submittedName>
</protein>